<dbReference type="SMART" id="SM00479">
    <property type="entry name" value="EXOIII"/>
    <property type="match status" value="1"/>
</dbReference>
<accession>A0AA96WI59</accession>
<gene>
    <name evidence="5" type="ORF">HJG54_08170</name>
</gene>
<reference evidence="5" key="1">
    <citation type="submission" date="2020-05" db="EMBL/GenBank/DDBJ databases">
        <authorList>
            <person name="Zhu T."/>
            <person name="Keshari N."/>
            <person name="Lu X."/>
        </authorList>
    </citation>
    <scope>NUCLEOTIDE SEQUENCE</scope>
    <source>
        <strain evidence="5">NK1-12</strain>
    </source>
</reference>
<evidence type="ECO:0000256" key="2">
    <source>
        <dbReference type="ARBA" id="ARBA00022801"/>
    </source>
</evidence>
<keyword evidence="3 5" id="KW-0269">Exonuclease</keyword>
<dbReference type="AlphaFoldDB" id="A0AA96WI59"/>
<dbReference type="CDD" id="cd06127">
    <property type="entry name" value="DEDDh"/>
    <property type="match status" value="1"/>
</dbReference>
<protein>
    <submittedName>
        <fullName evidence="5">3'-5' exonuclease</fullName>
    </submittedName>
</protein>
<feature type="domain" description="Exonuclease" evidence="4">
    <location>
        <begin position="1"/>
        <end position="170"/>
    </location>
</feature>
<dbReference type="GO" id="GO:0008408">
    <property type="term" value="F:3'-5' exonuclease activity"/>
    <property type="evidence" value="ECO:0007669"/>
    <property type="project" value="TreeGrafter"/>
</dbReference>
<dbReference type="InterPro" id="IPR012337">
    <property type="entry name" value="RNaseH-like_sf"/>
</dbReference>
<keyword evidence="2" id="KW-0378">Hydrolase</keyword>
<dbReference type="GO" id="GO:0003676">
    <property type="term" value="F:nucleic acid binding"/>
    <property type="evidence" value="ECO:0007669"/>
    <property type="project" value="InterPro"/>
</dbReference>
<organism evidence="5">
    <name type="scientific">Leptolyngbya sp. NK1-12</name>
    <dbReference type="NCBI Taxonomy" id="2547451"/>
    <lineage>
        <taxon>Bacteria</taxon>
        <taxon>Bacillati</taxon>
        <taxon>Cyanobacteriota</taxon>
        <taxon>Cyanophyceae</taxon>
        <taxon>Leptolyngbyales</taxon>
        <taxon>Leptolyngbyaceae</taxon>
        <taxon>Leptolyngbya group</taxon>
        <taxon>Leptolyngbya</taxon>
    </lineage>
</organism>
<dbReference type="Pfam" id="PF00929">
    <property type="entry name" value="RNase_T"/>
    <property type="match status" value="1"/>
</dbReference>
<evidence type="ECO:0000256" key="1">
    <source>
        <dbReference type="ARBA" id="ARBA00022722"/>
    </source>
</evidence>
<keyword evidence="1" id="KW-0540">Nuclease</keyword>
<name>A0AA96WI59_9CYAN</name>
<evidence type="ECO:0000313" key="5">
    <source>
        <dbReference type="EMBL" id="WNZ26497.1"/>
    </source>
</evidence>
<sequence>MFTVVDLETTGRHAWQHRVMEVSVLQATLAEGVLIQQTDLINPLTQIPLRLAHFTGIKQPMVDAAPPAAEVLPPYLPLLSRGVLTAHNLEFDYPFLQAEFDRLGIQFVRPETEQLCTVKLARLMLPDLPSRKLPHLVRHFQFDVGRSHRAEADTLACWMLAERLFTELLNEEDDVLLARFARQVIPLKEAAKLLNCAPEEAKVKLDAAGASTRFVGRKRDGTWVYRRGEVEQLVLEQVSYTSSQ</sequence>
<dbReference type="PANTHER" id="PTHR30231">
    <property type="entry name" value="DNA POLYMERASE III SUBUNIT EPSILON"/>
    <property type="match status" value="1"/>
</dbReference>
<dbReference type="SUPFAM" id="SSF53098">
    <property type="entry name" value="Ribonuclease H-like"/>
    <property type="match status" value="1"/>
</dbReference>
<dbReference type="InterPro" id="IPR036397">
    <property type="entry name" value="RNaseH_sf"/>
</dbReference>
<proteinExistence type="predicted"/>
<dbReference type="PANTHER" id="PTHR30231:SF4">
    <property type="entry name" value="PROTEIN NEN2"/>
    <property type="match status" value="1"/>
</dbReference>
<dbReference type="FunFam" id="3.30.420.10:FF:000045">
    <property type="entry name" value="3'-5' exonuclease DinG"/>
    <property type="match status" value="1"/>
</dbReference>
<evidence type="ECO:0000259" key="4">
    <source>
        <dbReference type="SMART" id="SM00479"/>
    </source>
</evidence>
<dbReference type="InterPro" id="IPR013520">
    <property type="entry name" value="Ribonucl_H"/>
</dbReference>
<evidence type="ECO:0000256" key="3">
    <source>
        <dbReference type="ARBA" id="ARBA00022839"/>
    </source>
</evidence>
<dbReference type="EMBL" id="CP053586">
    <property type="protein sequence ID" value="WNZ26497.1"/>
    <property type="molecule type" value="Genomic_DNA"/>
</dbReference>
<dbReference type="Gene3D" id="3.30.420.10">
    <property type="entry name" value="Ribonuclease H-like superfamily/Ribonuclease H"/>
    <property type="match status" value="1"/>
</dbReference>